<proteinExistence type="predicted"/>
<dbReference type="InterPro" id="IPR011008">
    <property type="entry name" value="Dimeric_a/b-barrel"/>
</dbReference>
<name>A0A1M6ETW5_9BACT</name>
<dbReference type="InterPro" id="IPR019546">
    <property type="entry name" value="TAT_signal_bac_arc"/>
</dbReference>
<feature type="domain" description="NIPSNAP" evidence="2">
    <location>
        <begin position="155"/>
        <end position="258"/>
    </location>
</feature>
<reference evidence="3 4" key="1">
    <citation type="submission" date="2016-11" db="EMBL/GenBank/DDBJ databases">
        <authorList>
            <person name="Jaros S."/>
            <person name="Januszkiewicz K."/>
            <person name="Wedrychowicz H."/>
        </authorList>
    </citation>
    <scope>NUCLEOTIDE SEQUENCE [LARGE SCALE GENOMIC DNA]</scope>
    <source>
        <strain evidence="3 4">DSM 27063</strain>
    </source>
</reference>
<evidence type="ECO:0000313" key="3">
    <source>
        <dbReference type="EMBL" id="SHI88838.1"/>
    </source>
</evidence>
<organism evidence="3 4">
    <name type="scientific">Tangfeifania diversioriginum</name>
    <dbReference type="NCBI Taxonomy" id="1168035"/>
    <lineage>
        <taxon>Bacteria</taxon>
        <taxon>Pseudomonadati</taxon>
        <taxon>Bacteroidota</taxon>
        <taxon>Bacteroidia</taxon>
        <taxon>Marinilabiliales</taxon>
        <taxon>Prolixibacteraceae</taxon>
        <taxon>Tangfeifania</taxon>
    </lineage>
</organism>
<gene>
    <name evidence="3" type="ORF">SAMN05444280_107116</name>
</gene>
<dbReference type="InterPro" id="IPR012577">
    <property type="entry name" value="NIPSNAP"/>
</dbReference>
<dbReference type="STRING" id="1168035.SAMN05444280_107116"/>
<dbReference type="EMBL" id="FQZE01000007">
    <property type="protein sequence ID" value="SHI88838.1"/>
    <property type="molecule type" value="Genomic_DNA"/>
</dbReference>
<evidence type="ECO:0000256" key="1">
    <source>
        <dbReference type="SAM" id="SignalP"/>
    </source>
</evidence>
<dbReference type="Gene3D" id="3.30.70.100">
    <property type="match status" value="2"/>
</dbReference>
<dbReference type="AlphaFoldDB" id="A0A1M6ETW5"/>
<dbReference type="RefSeq" id="WP_073167436.1">
    <property type="nucleotide sequence ID" value="NZ_FQZE01000007.1"/>
</dbReference>
<dbReference type="Proteomes" id="UP000184050">
    <property type="component" value="Unassembled WGS sequence"/>
</dbReference>
<protein>
    <submittedName>
        <fullName evidence="3">Tat (Twin-arginine translocation) pathway signal sequence</fullName>
    </submittedName>
</protein>
<evidence type="ECO:0000259" key="2">
    <source>
        <dbReference type="Pfam" id="PF07978"/>
    </source>
</evidence>
<keyword evidence="1" id="KW-0732">Signal</keyword>
<accession>A0A1M6ETW5</accession>
<feature type="signal peptide" evidence="1">
    <location>
        <begin position="1"/>
        <end position="25"/>
    </location>
</feature>
<dbReference type="Pfam" id="PF07978">
    <property type="entry name" value="NIPSNAP"/>
    <property type="match status" value="1"/>
</dbReference>
<keyword evidence="4" id="KW-1185">Reference proteome</keyword>
<evidence type="ECO:0000313" key="4">
    <source>
        <dbReference type="Proteomes" id="UP000184050"/>
    </source>
</evidence>
<sequence length="259" mass="30141">MKRRSFLKKSAVVAGSAFTASSLHASASVPPAEKDFYELKVFRLTGGGARNQLKKYYNEAVIPFLDKRGAKVGAFNEYSLEDPPTMYILHAHKSPQEYWEAVQEMKSDKKFLDAAQEYFKLPADQPVYERYETFLMEAFDGIPHFKMPDKNRGLFELRTYESYNEDAGHRKVKMFNKEELPLFEKVGLHPVFFGQLLAGRFMPALTYMLWFKDMEQRETNWGKFGSSNEWKEMKDKPEYANTVSKVRKKFLLPADFSQI</sequence>
<dbReference type="SUPFAM" id="SSF54909">
    <property type="entry name" value="Dimeric alpha+beta barrel"/>
    <property type="match status" value="2"/>
</dbReference>
<dbReference type="NCBIfam" id="TIGR01409">
    <property type="entry name" value="TAT_signal_seq"/>
    <property type="match status" value="1"/>
</dbReference>
<feature type="chain" id="PRO_5012093288" evidence="1">
    <location>
        <begin position="26"/>
        <end position="259"/>
    </location>
</feature>
<dbReference type="OrthoDB" id="192769at2"/>